<dbReference type="EMBL" id="CACSLK010034598">
    <property type="protein sequence ID" value="CAA0841757.1"/>
    <property type="molecule type" value="Genomic_DNA"/>
</dbReference>
<keyword evidence="1" id="KW-0732">Signal</keyword>
<evidence type="ECO:0000259" key="2">
    <source>
        <dbReference type="Pfam" id="PF04043"/>
    </source>
</evidence>
<dbReference type="AlphaFoldDB" id="A0A9N7NZD7"/>
<gene>
    <name evidence="3" type="ORF">SHERM_07632</name>
</gene>
<dbReference type="NCBIfam" id="TIGR01614">
    <property type="entry name" value="PME_inhib"/>
    <property type="match status" value="1"/>
</dbReference>
<feature type="chain" id="PRO_5040448369" description="Pectinesterase inhibitor domain-containing protein" evidence="1">
    <location>
        <begin position="25"/>
        <end position="169"/>
    </location>
</feature>
<evidence type="ECO:0000256" key="1">
    <source>
        <dbReference type="SAM" id="SignalP"/>
    </source>
</evidence>
<comment type="caution">
    <text evidence="3">The sequence shown here is derived from an EMBL/GenBank/DDBJ whole genome shotgun (WGS) entry which is preliminary data.</text>
</comment>
<reference evidence="3" key="1">
    <citation type="submission" date="2019-12" db="EMBL/GenBank/DDBJ databases">
        <authorList>
            <person name="Scholes J."/>
        </authorList>
    </citation>
    <scope>NUCLEOTIDE SEQUENCE</scope>
</reference>
<dbReference type="OrthoDB" id="903589at2759"/>
<protein>
    <recommendedName>
        <fullName evidence="2">Pectinesterase inhibitor domain-containing protein</fullName>
    </recommendedName>
</protein>
<dbReference type="InterPro" id="IPR035513">
    <property type="entry name" value="Invertase/methylesterase_inhib"/>
</dbReference>
<sequence>MAPHPIVSIFILTIFLLSLFSTNAIRTSSSDNPPPTSEKLIDSACDEPRLQSKSECKQVLQSQPDIISATDLYNLSIAIMRSGISYLCATLNYIEESLNETGMGPTREFALNNCSSSYDEAIWSTSSALSEVMYDDDYESATYDLDLAVTNDMQPCLDEVPALLLLSTL</sequence>
<name>A0A9N7NZD7_STRHE</name>
<dbReference type="PANTHER" id="PTHR31890">
    <property type="entry name" value="PLANT INVERTASE/PECTIN METHYLESTERASE INHIBITOR SUPERFAMILY PROTEIN"/>
    <property type="match status" value="1"/>
</dbReference>
<dbReference type="InterPro" id="IPR006501">
    <property type="entry name" value="Pectinesterase_inhib_dom"/>
</dbReference>
<dbReference type="Gene3D" id="1.20.140.40">
    <property type="entry name" value="Invertase/pectin methylesterase inhibitor family protein"/>
    <property type="match status" value="1"/>
</dbReference>
<dbReference type="Pfam" id="PF04043">
    <property type="entry name" value="PMEI"/>
    <property type="match status" value="1"/>
</dbReference>
<proteinExistence type="predicted"/>
<feature type="signal peptide" evidence="1">
    <location>
        <begin position="1"/>
        <end position="24"/>
    </location>
</feature>
<evidence type="ECO:0000313" key="4">
    <source>
        <dbReference type="Proteomes" id="UP001153555"/>
    </source>
</evidence>
<dbReference type="SUPFAM" id="SSF101148">
    <property type="entry name" value="Plant invertase/pectin methylesterase inhibitor"/>
    <property type="match status" value="1"/>
</dbReference>
<dbReference type="GO" id="GO:0004857">
    <property type="term" value="F:enzyme inhibitor activity"/>
    <property type="evidence" value="ECO:0007669"/>
    <property type="project" value="InterPro"/>
</dbReference>
<accession>A0A9N7NZD7</accession>
<evidence type="ECO:0000313" key="3">
    <source>
        <dbReference type="EMBL" id="CAA0841757.1"/>
    </source>
</evidence>
<dbReference type="PANTHER" id="PTHR31890:SF9">
    <property type="entry name" value="PLANT INVERTASE_PECTIN METHYLESTERASE INHIBITOR SUPERFAMILY PROTEIN"/>
    <property type="match status" value="1"/>
</dbReference>
<feature type="domain" description="Pectinesterase inhibitor" evidence="2">
    <location>
        <begin position="39"/>
        <end position="160"/>
    </location>
</feature>
<dbReference type="Proteomes" id="UP001153555">
    <property type="component" value="Unassembled WGS sequence"/>
</dbReference>
<organism evidence="3 4">
    <name type="scientific">Striga hermonthica</name>
    <name type="common">Purple witchweed</name>
    <name type="synonym">Buchnera hermonthica</name>
    <dbReference type="NCBI Taxonomy" id="68872"/>
    <lineage>
        <taxon>Eukaryota</taxon>
        <taxon>Viridiplantae</taxon>
        <taxon>Streptophyta</taxon>
        <taxon>Embryophyta</taxon>
        <taxon>Tracheophyta</taxon>
        <taxon>Spermatophyta</taxon>
        <taxon>Magnoliopsida</taxon>
        <taxon>eudicotyledons</taxon>
        <taxon>Gunneridae</taxon>
        <taxon>Pentapetalae</taxon>
        <taxon>asterids</taxon>
        <taxon>lamiids</taxon>
        <taxon>Lamiales</taxon>
        <taxon>Orobanchaceae</taxon>
        <taxon>Buchnereae</taxon>
        <taxon>Striga</taxon>
    </lineage>
</organism>
<keyword evidence="4" id="KW-1185">Reference proteome</keyword>